<protein>
    <submittedName>
        <fullName evidence="2">Uncharacterized protein</fullName>
    </submittedName>
</protein>
<proteinExistence type="predicted"/>
<gene>
    <name evidence="2" type="ORF">WR25_09454</name>
</gene>
<keyword evidence="3" id="KW-1185">Reference proteome</keyword>
<feature type="compositionally biased region" description="Acidic residues" evidence="1">
    <location>
        <begin position="169"/>
        <end position="178"/>
    </location>
</feature>
<evidence type="ECO:0000313" key="2">
    <source>
        <dbReference type="EMBL" id="PAV85466.1"/>
    </source>
</evidence>
<evidence type="ECO:0000313" key="3">
    <source>
        <dbReference type="Proteomes" id="UP000218231"/>
    </source>
</evidence>
<feature type="compositionally biased region" description="Low complexity" evidence="1">
    <location>
        <begin position="134"/>
        <end position="148"/>
    </location>
</feature>
<dbReference type="AlphaFoldDB" id="A0A2A2LGV6"/>
<reference evidence="2 3" key="1">
    <citation type="journal article" date="2017" name="Curr. Biol.">
        <title>Genome architecture and evolution of a unichromosomal asexual nematode.</title>
        <authorList>
            <person name="Fradin H."/>
            <person name="Zegar C."/>
            <person name="Gutwein M."/>
            <person name="Lucas J."/>
            <person name="Kovtun M."/>
            <person name="Corcoran D."/>
            <person name="Baugh L.R."/>
            <person name="Kiontke K."/>
            <person name="Gunsalus K."/>
            <person name="Fitch D.H."/>
            <person name="Piano F."/>
        </authorList>
    </citation>
    <scope>NUCLEOTIDE SEQUENCE [LARGE SCALE GENOMIC DNA]</scope>
    <source>
        <strain evidence="2">PF1309</strain>
    </source>
</reference>
<sequence>MSIFADDVDSTAGLATIRSANAEFITKLKDKVGEVQKSLNKMQLPDLPDLTSGERAPRGDRIYKTLLDTVTADVAVYKEMAYQSHVIDLETETGNIPSVSSQSTQQSSSHSLALSRQSTQASDSHRLARMNELASQMAASQQQQSSRRAPLKEQNRPRKRAAARNQDEAMFDDDDDDF</sequence>
<feature type="region of interest" description="Disordered" evidence="1">
    <location>
        <begin position="95"/>
        <end position="178"/>
    </location>
</feature>
<evidence type="ECO:0000256" key="1">
    <source>
        <dbReference type="SAM" id="MobiDB-lite"/>
    </source>
</evidence>
<name>A0A2A2LGV6_9BILA</name>
<feature type="compositionally biased region" description="Low complexity" evidence="1">
    <location>
        <begin position="98"/>
        <end position="118"/>
    </location>
</feature>
<dbReference type="EMBL" id="LIAE01006768">
    <property type="protein sequence ID" value="PAV85466.1"/>
    <property type="molecule type" value="Genomic_DNA"/>
</dbReference>
<accession>A0A2A2LGV6</accession>
<comment type="caution">
    <text evidence="2">The sequence shown here is derived from an EMBL/GenBank/DDBJ whole genome shotgun (WGS) entry which is preliminary data.</text>
</comment>
<dbReference type="Proteomes" id="UP000218231">
    <property type="component" value="Unassembled WGS sequence"/>
</dbReference>
<organism evidence="2 3">
    <name type="scientific">Diploscapter pachys</name>
    <dbReference type="NCBI Taxonomy" id="2018661"/>
    <lineage>
        <taxon>Eukaryota</taxon>
        <taxon>Metazoa</taxon>
        <taxon>Ecdysozoa</taxon>
        <taxon>Nematoda</taxon>
        <taxon>Chromadorea</taxon>
        <taxon>Rhabditida</taxon>
        <taxon>Rhabditina</taxon>
        <taxon>Rhabditomorpha</taxon>
        <taxon>Rhabditoidea</taxon>
        <taxon>Rhabditidae</taxon>
        <taxon>Diploscapter</taxon>
    </lineage>
</organism>